<name>A0A0L9UUM1_PHAAN</name>
<dbReference type="Gramene" id="KOM46244">
    <property type="protein sequence ID" value="KOM46244"/>
    <property type="gene ID" value="LR48_Vigan06g155000"/>
</dbReference>
<dbReference type="Proteomes" id="UP000053144">
    <property type="component" value="Chromosome 6"/>
</dbReference>
<sequence length="105" mass="11937">MISPSFLHAPLSSVKDVESSMNHVENSMKHDVRKRMGLSVDNSVDMGKRFSSAVDAKKRFSLIMDAGKIFSSFGEEDKVGVGWQDDSNWLVLMNRWYGRIREIDP</sequence>
<evidence type="ECO:0000313" key="2">
    <source>
        <dbReference type="Proteomes" id="UP000053144"/>
    </source>
</evidence>
<dbReference type="AlphaFoldDB" id="A0A0L9UUM1"/>
<reference evidence="2" key="1">
    <citation type="journal article" date="2015" name="Proc. Natl. Acad. Sci. U.S.A.">
        <title>Genome sequencing of adzuki bean (Vigna angularis) provides insight into high starch and low fat accumulation and domestication.</title>
        <authorList>
            <person name="Yang K."/>
            <person name="Tian Z."/>
            <person name="Chen C."/>
            <person name="Luo L."/>
            <person name="Zhao B."/>
            <person name="Wang Z."/>
            <person name="Yu L."/>
            <person name="Li Y."/>
            <person name="Sun Y."/>
            <person name="Li W."/>
            <person name="Chen Y."/>
            <person name="Li Y."/>
            <person name="Zhang Y."/>
            <person name="Ai D."/>
            <person name="Zhao J."/>
            <person name="Shang C."/>
            <person name="Ma Y."/>
            <person name="Wu B."/>
            <person name="Wang M."/>
            <person name="Gao L."/>
            <person name="Sun D."/>
            <person name="Zhang P."/>
            <person name="Guo F."/>
            <person name="Wang W."/>
            <person name="Li Y."/>
            <person name="Wang J."/>
            <person name="Varshney R.K."/>
            <person name="Wang J."/>
            <person name="Ling H.Q."/>
            <person name="Wan P."/>
        </authorList>
    </citation>
    <scope>NUCLEOTIDE SEQUENCE</scope>
    <source>
        <strain evidence="2">cv. Jingnong 6</strain>
    </source>
</reference>
<gene>
    <name evidence="1" type="ORF">LR48_Vigan06g155000</name>
</gene>
<protein>
    <submittedName>
        <fullName evidence="1">Uncharacterized protein</fullName>
    </submittedName>
</protein>
<accession>A0A0L9UUM1</accession>
<evidence type="ECO:0000313" key="1">
    <source>
        <dbReference type="EMBL" id="KOM46244.1"/>
    </source>
</evidence>
<dbReference type="EMBL" id="CM003376">
    <property type="protein sequence ID" value="KOM46244.1"/>
    <property type="molecule type" value="Genomic_DNA"/>
</dbReference>
<organism evidence="1 2">
    <name type="scientific">Phaseolus angularis</name>
    <name type="common">Azuki bean</name>
    <name type="synonym">Vigna angularis</name>
    <dbReference type="NCBI Taxonomy" id="3914"/>
    <lineage>
        <taxon>Eukaryota</taxon>
        <taxon>Viridiplantae</taxon>
        <taxon>Streptophyta</taxon>
        <taxon>Embryophyta</taxon>
        <taxon>Tracheophyta</taxon>
        <taxon>Spermatophyta</taxon>
        <taxon>Magnoliopsida</taxon>
        <taxon>eudicotyledons</taxon>
        <taxon>Gunneridae</taxon>
        <taxon>Pentapetalae</taxon>
        <taxon>rosids</taxon>
        <taxon>fabids</taxon>
        <taxon>Fabales</taxon>
        <taxon>Fabaceae</taxon>
        <taxon>Papilionoideae</taxon>
        <taxon>50 kb inversion clade</taxon>
        <taxon>NPAAA clade</taxon>
        <taxon>indigoferoid/millettioid clade</taxon>
        <taxon>Phaseoleae</taxon>
        <taxon>Vigna</taxon>
    </lineage>
</organism>
<proteinExistence type="predicted"/>